<dbReference type="SUPFAM" id="SSF52540">
    <property type="entry name" value="P-loop containing nucleoside triphosphate hydrolases"/>
    <property type="match status" value="1"/>
</dbReference>
<evidence type="ECO:0000256" key="5">
    <source>
        <dbReference type="ARBA" id="ARBA00023159"/>
    </source>
</evidence>
<dbReference type="Gene3D" id="1.10.8.60">
    <property type="match status" value="1"/>
</dbReference>
<sequence>MDKRPGILVVDDQVNTLRVLALFLKDNGFLVHKALGGKRALALYREMPHLDVILSDLKMPGMDGLTLFRKMEAIKKTPPFIIMTAYATVQTAIKALKAGVTDYLIKPLNFEELPLTLAKVLKQKEMSRELDLLRRQVGQNTSFQGMIGQSETMLKVFELIKTVAPTDAPVLITGETGSGKELIAKSLHKKSHRKDGPMVSINCAALTESLLEAQLFGHKKGSFTGALKDTMGLLEKADQGTLFLDEIDKMSLALQAKLLRFLEEKTFRPVGGSQTKNVDVRIIAASNQDLAQHIRQGGFLCDLLYRIEVIKIKAPCLKERKEDIPLLCKHFLEHYARHYRKPVNGINTPCLEALANYHWPGNVRELKNCLARAVILSRSKTIKPDDLPAKITGSAQKKPHTGPGFNLAMPGSSLKEMETSLIQNTMEHCKGNKSLAARMLGISRKGLYQKLKRLGLESEERNKR</sequence>
<evidence type="ECO:0000256" key="3">
    <source>
        <dbReference type="ARBA" id="ARBA00023015"/>
    </source>
</evidence>
<protein>
    <submittedName>
        <fullName evidence="10">Acetoacetate metabolism regulatory protein AtoC</fullName>
    </submittedName>
</protein>
<keyword evidence="2" id="KW-0067">ATP-binding</keyword>
<keyword evidence="1" id="KW-0547">Nucleotide-binding</keyword>
<dbReference type="Proteomes" id="UP000032233">
    <property type="component" value="Unassembled WGS sequence"/>
</dbReference>
<dbReference type="Gene3D" id="3.40.50.2300">
    <property type="match status" value="1"/>
</dbReference>
<dbReference type="InParanoid" id="A0A0D2HS44"/>
<keyword evidence="5" id="KW-0010">Activator</keyword>
<keyword evidence="7" id="KW-0597">Phosphoprotein</keyword>
<dbReference type="Gene3D" id="3.40.50.300">
    <property type="entry name" value="P-loop containing nucleotide triphosphate hydrolases"/>
    <property type="match status" value="1"/>
</dbReference>
<evidence type="ECO:0000259" key="8">
    <source>
        <dbReference type="PROSITE" id="PS50045"/>
    </source>
</evidence>
<organism evidence="10 11">
    <name type="scientific">Dethiosulfatarculus sandiegensis</name>
    <dbReference type="NCBI Taxonomy" id="1429043"/>
    <lineage>
        <taxon>Bacteria</taxon>
        <taxon>Pseudomonadati</taxon>
        <taxon>Thermodesulfobacteriota</taxon>
        <taxon>Desulfarculia</taxon>
        <taxon>Desulfarculales</taxon>
        <taxon>Desulfarculaceae</taxon>
        <taxon>Dethiosulfatarculus</taxon>
    </lineage>
</organism>
<dbReference type="FunFam" id="1.10.8.60:FF:000014">
    <property type="entry name" value="DNA-binding transcriptional regulator NtrC"/>
    <property type="match status" value="1"/>
</dbReference>
<dbReference type="PRINTS" id="PR01590">
    <property type="entry name" value="HTHFIS"/>
</dbReference>
<dbReference type="GO" id="GO:0000160">
    <property type="term" value="P:phosphorelay signal transduction system"/>
    <property type="evidence" value="ECO:0007669"/>
    <property type="project" value="InterPro"/>
</dbReference>
<dbReference type="Pfam" id="PF00072">
    <property type="entry name" value="Response_reg"/>
    <property type="match status" value="1"/>
</dbReference>
<proteinExistence type="predicted"/>
<dbReference type="CDD" id="cd00009">
    <property type="entry name" value="AAA"/>
    <property type="match status" value="1"/>
</dbReference>
<dbReference type="GO" id="GO:0043565">
    <property type="term" value="F:sequence-specific DNA binding"/>
    <property type="evidence" value="ECO:0007669"/>
    <property type="project" value="InterPro"/>
</dbReference>
<keyword evidence="11" id="KW-1185">Reference proteome</keyword>
<dbReference type="InterPro" id="IPR002078">
    <property type="entry name" value="Sigma_54_int"/>
</dbReference>
<dbReference type="InterPro" id="IPR001789">
    <property type="entry name" value="Sig_transdc_resp-reg_receiver"/>
</dbReference>
<dbReference type="CDD" id="cd00156">
    <property type="entry name" value="REC"/>
    <property type="match status" value="1"/>
</dbReference>
<dbReference type="SMART" id="SM00448">
    <property type="entry name" value="REC"/>
    <property type="match status" value="1"/>
</dbReference>
<evidence type="ECO:0000256" key="1">
    <source>
        <dbReference type="ARBA" id="ARBA00022741"/>
    </source>
</evidence>
<dbReference type="InterPro" id="IPR058031">
    <property type="entry name" value="AAA_lid_NorR"/>
</dbReference>
<dbReference type="STRING" id="1429043.X474_14175"/>
<evidence type="ECO:0000256" key="7">
    <source>
        <dbReference type="PROSITE-ProRule" id="PRU00169"/>
    </source>
</evidence>
<dbReference type="InterPro" id="IPR025662">
    <property type="entry name" value="Sigma_54_int_dom_ATP-bd_1"/>
</dbReference>
<dbReference type="FunFam" id="3.40.50.300:FF:000006">
    <property type="entry name" value="DNA-binding transcriptional regulator NtrC"/>
    <property type="match status" value="1"/>
</dbReference>
<dbReference type="Gene3D" id="1.10.10.60">
    <property type="entry name" value="Homeodomain-like"/>
    <property type="match status" value="1"/>
</dbReference>
<feature type="domain" description="Sigma-54 factor interaction" evidence="8">
    <location>
        <begin position="146"/>
        <end position="375"/>
    </location>
</feature>
<keyword evidence="3" id="KW-0805">Transcription regulation</keyword>
<evidence type="ECO:0000256" key="4">
    <source>
        <dbReference type="ARBA" id="ARBA00023125"/>
    </source>
</evidence>
<keyword evidence="6" id="KW-0804">Transcription</keyword>
<dbReference type="PROSITE" id="PS50045">
    <property type="entry name" value="SIGMA54_INTERACT_4"/>
    <property type="match status" value="1"/>
</dbReference>
<comment type="caution">
    <text evidence="10">The sequence shown here is derived from an EMBL/GenBank/DDBJ whole genome shotgun (WGS) entry which is preliminary data.</text>
</comment>
<dbReference type="PANTHER" id="PTHR32071">
    <property type="entry name" value="TRANSCRIPTIONAL REGULATORY PROTEIN"/>
    <property type="match status" value="1"/>
</dbReference>
<dbReference type="PROSITE" id="PS50110">
    <property type="entry name" value="RESPONSE_REGULATORY"/>
    <property type="match status" value="1"/>
</dbReference>
<dbReference type="SUPFAM" id="SSF46689">
    <property type="entry name" value="Homeodomain-like"/>
    <property type="match status" value="1"/>
</dbReference>
<dbReference type="Pfam" id="PF00158">
    <property type="entry name" value="Sigma54_activat"/>
    <property type="match status" value="1"/>
</dbReference>
<dbReference type="SMART" id="SM00382">
    <property type="entry name" value="AAA"/>
    <property type="match status" value="1"/>
</dbReference>
<keyword evidence="4" id="KW-0238">DNA-binding</keyword>
<feature type="domain" description="Response regulatory" evidence="9">
    <location>
        <begin position="6"/>
        <end position="121"/>
    </location>
</feature>
<evidence type="ECO:0000313" key="10">
    <source>
        <dbReference type="EMBL" id="KIX13358.1"/>
    </source>
</evidence>
<dbReference type="InterPro" id="IPR002197">
    <property type="entry name" value="HTH_Fis"/>
</dbReference>
<dbReference type="SUPFAM" id="SSF52172">
    <property type="entry name" value="CheY-like"/>
    <property type="match status" value="1"/>
</dbReference>
<dbReference type="OrthoDB" id="5496274at2"/>
<reference evidence="10 11" key="1">
    <citation type="submission" date="2013-11" db="EMBL/GenBank/DDBJ databases">
        <title>Metagenomic analysis of a methanogenic consortium involved in long chain n-alkane degradation.</title>
        <authorList>
            <person name="Davidova I.A."/>
            <person name="Callaghan A.V."/>
            <person name="Wawrik B."/>
            <person name="Pruitt S."/>
            <person name="Marks C."/>
            <person name="Duncan K.E."/>
            <person name="Suflita J.M."/>
        </authorList>
    </citation>
    <scope>NUCLEOTIDE SEQUENCE [LARGE SCALE GENOMIC DNA]</scope>
    <source>
        <strain evidence="10 11">SPR</strain>
    </source>
</reference>
<dbReference type="AlphaFoldDB" id="A0A0D2HS44"/>
<evidence type="ECO:0000256" key="6">
    <source>
        <dbReference type="ARBA" id="ARBA00023163"/>
    </source>
</evidence>
<dbReference type="InterPro" id="IPR027417">
    <property type="entry name" value="P-loop_NTPase"/>
</dbReference>
<dbReference type="RefSeq" id="WP_044349392.1">
    <property type="nucleotide sequence ID" value="NZ_AZAC01000016.1"/>
</dbReference>
<evidence type="ECO:0000313" key="11">
    <source>
        <dbReference type="Proteomes" id="UP000032233"/>
    </source>
</evidence>
<dbReference type="InterPro" id="IPR011006">
    <property type="entry name" value="CheY-like_superfamily"/>
</dbReference>
<accession>A0A0D2HS44</accession>
<dbReference type="EMBL" id="AZAC01000016">
    <property type="protein sequence ID" value="KIX13358.1"/>
    <property type="molecule type" value="Genomic_DNA"/>
</dbReference>
<gene>
    <name evidence="10" type="ORF">X474_14175</name>
</gene>
<dbReference type="PROSITE" id="PS00688">
    <property type="entry name" value="SIGMA54_INTERACT_3"/>
    <property type="match status" value="1"/>
</dbReference>
<dbReference type="InterPro" id="IPR003593">
    <property type="entry name" value="AAA+_ATPase"/>
</dbReference>
<dbReference type="InterPro" id="IPR009057">
    <property type="entry name" value="Homeodomain-like_sf"/>
</dbReference>
<dbReference type="Pfam" id="PF25601">
    <property type="entry name" value="AAA_lid_14"/>
    <property type="match status" value="1"/>
</dbReference>
<dbReference type="GO" id="GO:0005524">
    <property type="term" value="F:ATP binding"/>
    <property type="evidence" value="ECO:0007669"/>
    <property type="project" value="UniProtKB-KW"/>
</dbReference>
<dbReference type="PROSITE" id="PS00675">
    <property type="entry name" value="SIGMA54_INTERACT_1"/>
    <property type="match status" value="1"/>
</dbReference>
<name>A0A0D2HS44_9BACT</name>
<evidence type="ECO:0000259" key="9">
    <source>
        <dbReference type="PROSITE" id="PS50110"/>
    </source>
</evidence>
<dbReference type="InterPro" id="IPR025944">
    <property type="entry name" value="Sigma_54_int_dom_CS"/>
</dbReference>
<feature type="modified residue" description="4-aspartylphosphate" evidence="7">
    <location>
        <position position="56"/>
    </location>
</feature>
<dbReference type="Pfam" id="PF02954">
    <property type="entry name" value="HTH_8"/>
    <property type="match status" value="1"/>
</dbReference>
<evidence type="ECO:0000256" key="2">
    <source>
        <dbReference type="ARBA" id="ARBA00022840"/>
    </source>
</evidence>
<dbReference type="GO" id="GO:0006355">
    <property type="term" value="P:regulation of DNA-templated transcription"/>
    <property type="evidence" value="ECO:0007669"/>
    <property type="project" value="InterPro"/>
</dbReference>